<keyword evidence="4" id="KW-1185">Reference proteome</keyword>
<dbReference type="EMBL" id="JALJOQ010000115">
    <property type="protein sequence ID" value="KAK9796636.1"/>
    <property type="molecule type" value="Genomic_DNA"/>
</dbReference>
<accession>A0AAW1NVW2</accession>
<evidence type="ECO:0000259" key="2">
    <source>
        <dbReference type="Pfam" id="PF04377"/>
    </source>
</evidence>
<feature type="transmembrane region" description="Helical" evidence="1">
    <location>
        <begin position="52"/>
        <end position="73"/>
    </location>
</feature>
<evidence type="ECO:0000313" key="4">
    <source>
        <dbReference type="Proteomes" id="UP001465755"/>
    </source>
</evidence>
<proteinExistence type="predicted"/>
<dbReference type="PANTHER" id="PTHR21367">
    <property type="entry name" value="ARGININE-TRNA-PROTEIN TRANSFERASE 1"/>
    <property type="match status" value="1"/>
</dbReference>
<sequence>MRTHHEEEPKLSSFQNFLVSTPLMQPGSAQAPGQGPLEGYGSYHQQYWLDGVLIAVAVLDVLPGYLSSVYFFWDPDLGHMSLGKVSTMNEIEWVRAQSAGPNAAFPLLKHYTMGFYIHSCPKMRYKAEYRPSQLLCPQTFTFVPLEPALLALTRQSLL</sequence>
<keyword evidence="1" id="KW-1133">Transmembrane helix</keyword>
<dbReference type="InterPro" id="IPR007472">
    <property type="entry name" value="N-end_Aminoacyl_Trfase_C"/>
</dbReference>
<dbReference type="GO" id="GO:0005737">
    <property type="term" value="C:cytoplasm"/>
    <property type="evidence" value="ECO:0007669"/>
    <property type="project" value="TreeGrafter"/>
</dbReference>
<dbReference type="InterPro" id="IPR030700">
    <property type="entry name" value="N-end_Aminoacyl_Trfase"/>
</dbReference>
<dbReference type="GO" id="GO:0004057">
    <property type="term" value="F:arginyl-tRNA--protein transferase activity"/>
    <property type="evidence" value="ECO:0007669"/>
    <property type="project" value="InterPro"/>
</dbReference>
<reference evidence="3 4" key="1">
    <citation type="journal article" date="2024" name="Nat. Commun.">
        <title>Phylogenomics reveals the evolutionary origins of lichenization in chlorophyte algae.</title>
        <authorList>
            <person name="Puginier C."/>
            <person name="Libourel C."/>
            <person name="Otte J."/>
            <person name="Skaloud P."/>
            <person name="Haon M."/>
            <person name="Grisel S."/>
            <person name="Petersen M."/>
            <person name="Berrin J.G."/>
            <person name="Delaux P.M."/>
            <person name="Dal Grande F."/>
            <person name="Keller J."/>
        </authorList>
    </citation>
    <scope>NUCLEOTIDE SEQUENCE [LARGE SCALE GENOMIC DNA]</scope>
    <source>
        <strain evidence="3 4">SAG 2036</strain>
    </source>
</reference>
<keyword evidence="1" id="KW-0812">Transmembrane</keyword>
<name>A0AAW1NVW2_9CHLO</name>
<dbReference type="InterPro" id="IPR016181">
    <property type="entry name" value="Acyl_CoA_acyltransferase"/>
</dbReference>
<keyword evidence="1" id="KW-0472">Membrane</keyword>
<dbReference type="SUPFAM" id="SSF55729">
    <property type="entry name" value="Acyl-CoA N-acyltransferases (Nat)"/>
    <property type="match status" value="1"/>
</dbReference>
<organism evidence="3 4">
    <name type="scientific">Symbiochloris irregularis</name>
    <dbReference type="NCBI Taxonomy" id="706552"/>
    <lineage>
        <taxon>Eukaryota</taxon>
        <taxon>Viridiplantae</taxon>
        <taxon>Chlorophyta</taxon>
        <taxon>core chlorophytes</taxon>
        <taxon>Trebouxiophyceae</taxon>
        <taxon>Trebouxiales</taxon>
        <taxon>Trebouxiaceae</taxon>
        <taxon>Symbiochloris</taxon>
    </lineage>
</organism>
<dbReference type="AlphaFoldDB" id="A0AAW1NVW2"/>
<protein>
    <recommendedName>
        <fullName evidence="2">N-end rule aminoacyl transferase C-terminal domain-containing protein</fullName>
    </recommendedName>
</protein>
<dbReference type="PANTHER" id="PTHR21367:SF1">
    <property type="entry name" value="ARGINYL-TRNA--PROTEIN TRANSFERASE 1"/>
    <property type="match status" value="1"/>
</dbReference>
<feature type="domain" description="N-end rule aminoacyl transferase C-terminal" evidence="2">
    <location>
        <begin position="5"/>
        <end position="136"/>
    </location>
</feature>
<evidence type="ECO:0000256" key="1">
    <source>
        <dbReference type="SAM" id="Phobius"/>
    </source>
</evidence>
<dbReference type="Pfam" id="PF04377">
    <property type="entry name" value="ATE_C"/>
    <property type="match status" value="1"/>
</dbReference>
<comment type="caution">
    <text evidence="3">The sequence shown here is derived from an EMBL/GenBank/DDBJ whole genome shotgun (WGS) entry which is preliminary data.</text>
</comment>
<gene>
    <name evidence="3" type="ORF">WJX73_005826</name>
</gene>
<evidence type="ECO:0000313" key="3">
    <source>
        <dbReference type="EMBL" id="KAK9796636.1"/>
    </source>
</evidence>
<dbReference type="Proteomes" id="UP001465755">
    <property type="component" value="Unassembled WGS sequence"/>
</dbReference>